<evidence type="ECO:0000256" key="1">
    <source>
        <dbReference type="SAM" id="SignalP"/>
    </source>
</evidence>
<proteinExistence type="predicted"/>
<keyword evidence="4" id="KW-1185">Reference proteome</keyword>
<dbReference type="InterPro" id="IPR032789">
    <property type="entry name" value="T2SS-T3SS_pil_N"/>
</dbReference>
<evidence type="ECO:0000313" key="3">
    <source>
        <dbReference type="EMBL" id="MEM5502849.1"/>
    </source>
</evidence>
<feature type="chain" id="PRO_5046317323" evidence="1">
    <location>
        <begin position="26"/>
        <end position="161"/>
    </location>
</feature>
<gene>
    <name evidence="3" type="ORF">WNY59_14750</name>
</gene>
<dbReference type="EMBL" id="JBBMQO010000008">
    <property type="protein sequence ID" value="MEM5502849.1"/>
    <property type="molecule type" value="Genomic_DNA"/>
</dbReference>
<comment type="caution">
    <text evidence="3">The sequence shown here is derived from an EMBL/GenBank/DDBJ whole genome shotgun (WGS) entry which is preliminary data.</text>
</comment>
<accession>A0ABU9T9N6</accession>
<sequence>MVSRIKLLCVATFIVSTNGITTVHAADFAPEAQVEKHSNAVGIKVELNNAKIVKLSRAATTVIVGNPEIADVTIQDSQTLVLTGRGFGRTNLVILDETGTPILDESIAVSRNTASIVRVYRRAEIENLSCEPECEGAYLTEAELQAIAATNEANRTDDDDE</sequence>
<protein>
    <submittedName>
        <fullName evidence="3">Pilus assembly protein N-terminal domain-containing protein</fullName>
    </submittedName>
</protein>
<evidence type="ECO:0000259" key="2">
    <source>
        <dbReference type="Pfam" id="PF13629"/>
    </source>
</evidence>
<dbReference type="RefSeq" id="WP_342849062.1">
    <property type="nucleotide sequence ID" value="NZ_JBBMQO010000008.1"/>
</dbReference>
<reference evidence="3 4" key="1">
    <citation type="submission" date="2024-03" db="EMBL/GenBank/DDBJ databases">
        <title>Community enrichment and isolation of bacterial strains for fucoidan degradation.</title>
        <authorList>
            <person name="Sichert A."/>
        </authorList>
    </citation>
    <scope>NUCLEOTIDE SEQUENCE [LARGE SCALE GENOMIC DNA]</scope>
    <source>
        <strain evidence="3 4">AS62</strain>
    </source>
</reference>
<feature type="domain" description="Pilus formation protein N-terminal" evidence="2">
    <location>
        <begin position="43"/>
        <end position="110"/>
    </location>
</feature>
<dbReference type="Proteomes" id="UP001477870">
    <property type="component" value="Unassembled WGS sequence"/>
</dbReference>
<dbReference type="Pfam" id="PF13629">
    <property type="entry name" value="T2SS-T3SS_pil_N"/>
    <property type="match status" value="1"/>
</dbReference>
<organism evidence="3 4">
    <name type="scientific">Ahrensia kielensis</name>
    <dbReference type="NCBI Taxonomy" id="76980"/>
    <lineage>
        <taxon>Bacteria</taxon>
        <taxon>Pseudomonadati</taxon>
        <taxon>Pseudomonadota</taxon>
        <taxon>Alphaproteobacteria</taxon>
        <taxon>Hyphomicrobiales</taxon>
        <taxon>Ahrensiaceae</taxon>
        <taxon>Ahrensia</taxon>
    </lineage>
</organism>
<keyword evidence="1" id="KW-0732">Signal</keyword>
<feature type="signal peptide" evidence="1">
    <location>
        <begin position="1"/>
        <end position="25"/>
    </location>
</feature>
<name>A0ABU9T9N6_9HYPH</name>
<evidence type="ECO:0000313" key="4">
    <source>
        <dbReference type="Proteomes" id="UP001477870"/>
    </source>
</evidence>